<proteinExistence type="predicted"/>
<reference evidence="1" key="1">
    <citation type="submission" date="2018-02" db="EMBL/GenBank/DDBJ databases">
        <title>Rhizophora mucronata_Transcriptome.</title>
        <authorList>
            <person name="Meera S.P."/>
            <person name="Sreeshan A."/>
            <person name="Augustine A."/>
        </authorList>
    </citation>
    <scope>NUCLEOTIDE SEQUENCE</scope>
    <source>
        <tissue evidence="1">Leaf</tissue>
    </source>
</reference>
<evidence type="ECO:0000313" key="1">
    <source>
        <dbReference type="EMBL" id="MBX56173.1"/>
    </source>
</evidence>
<dbReference type="AlphaFoldDB" id="A0A2P2PN44"/>
<accession>A0A2P2PN44</accession>
<organism evidence="1">
    <name type="scientific">Rhizophora mucronata</name>
    <name type="common">Asiatic mangrove</name>
    <dbReference type="NCBI Taxonomy" id="61149"/>
    <lineage>
        <taxon>Eukaryota</taxon>
        <taxon>Viridiplantae</taxon>
        <taxon>Streptophyta</taxon>
        <taxon>Embryophyta</taxon>
        <taxon>Tracheophyta</taxon>
        <taxon>Spermatophyta</taxon>
        <taxon>Magnoliopsida</taxon>
        <taxon>eudicotyledons</taxon>
        <taxon>Gunneridae</taxon>
        <taxon>Pentapetalae</taxon>
        <taxon>rosids</taxon>
        <taxon>fabids</taxon>
        <taxon>Malpighiales</taxon>
        <taxon>Rhizophoraceae</taxon>
        <taxon>Rhizophora</taxon>
    </lineage>
</organism>
<sequence>MVTAVLGASTIVHFFNNVIFSTIFTLNTFYNILAAEKTTLSNILGTY</sequence>
<name>A0A2P2PN44_RHIMU</name>
<protein>
    <submittedName>
        <fullName evidence="1">Uncharacterized protein</fullName>
    </submittedName>
</protein>
<dbReference type="EMBL" id="GGEC01075689">
    <property type="protein sequence ID" value="MBX56173.1"/>
    <property type="molecule type" value="Transcribed_RNA"/>
</dbReference>